<evidence type="ECO:0000313" key="1">
    <source>
        <dbReference type="EMBL" id="MDS0255956.1"/>
    </source>
</evidence>
<organism evidence="1 2">
    <name type="scientific">Haloarcula argentinensis</name>
    <dbReference type="NCBI Taxonomy" id="43776"/>
    <lineage>
        <taxon>Archaea</taxon>
        <taxon>Methanobacteriati</taxon>
        <taxon>Methanobacteriota</taxon>
        <taxon>Stenosarchaea group</taxon>
        <taxon>Halobacteria</taxon>
        <taxon>Halobacteriales</taxon>
        <taxon>Haloarculaceae</taxon>
        <taxon>Haloarcula</taxon>
    </lineage>
</organism>
<gene>
    <name evidence="1" type="ORF">NC662_19860</name>
</gene>
<sequence>MAWDILQIQQDNTLSCSQKLDKIQNLIQNNGHSPHRGLHYVSDIFEDCVQQEHAKSLETAYLISEEANILANSDLGRGLDAIGTHDINTVNQFTRQKIQDQDLKKAHYLAPFIPHLYRGQENEMASQMPDWYNTCSYFFFRALNRTIECYLEDRASKGDFDTELQVIQTELEDIAKNEGLDPTDAYQGRHKHDRLLKISLLLDDLEWDSKNTANYNKIKQNLSHYPNLEHLLTHNKPGIPTLRDHNQHPLTNLLRQEQDPNENPKTVQKLTYYSHCLKPIAANGQSNDPLGTLRKKLLGRPEYDSTIAEIEVISALRREFRTPNVDIEKQAPNGKQPDVHINTSSKTIWGEITIPRPQTTYQVTRRYSLGTNPQDTDYWPKKSHLQKQILNKVESQIQPVKEDTGDLTMLVIKNEDSKVDKDTFQNYILGRLGLAIPDDPDAEPVVVRGETGLEYDDIKDYLDILVLFDTQNDLSSPPYIEGQVANLTDIDPTIIDQLVDAFNADKLTPS</sequence>
<dbReference type="Proteomes" id="UP001248536">
    <property type="component" value="Unassembled WGS sequence"/>
</dbReference>
<protein>
    <submittedName>
        <fullName evidence="1">Uncharacterized protein</fullName>
    </submittedName>
</protein>
<keyword evidence="2" id="KW-1185">Reference proteome</keyword>
<dbReference type="RefSeq" id="WP_005533908.1">
    <property type="nucleotide sequence ID" value="NZ_BAABDY010000006.1"/>
</dbReference>
<proteinExistence type="predicted"/>
<evidence type="ECO:0000313" key="2">
    <source>
        <dbReference type="Proteomes" id="UP001248536"/>
    </source>
</evidence>
<comment type="caution">
    <text evidence="1">The sequence shown here is derived from an EMBL/GenBank/DDBJ whole genome shotgun (WGS) entry which is preliminary data.</text>
</comment>
<accession>A0ABU2F7D8</accession>
<reference evidence="1 2" key="1">
    <citation type="submission" date="2022-06" db="EMBL/GenBank/DDBJ databases">
        <title>Haloarcula sp. a new haloarchaeum isolate from saline soil.</title>
        <authorList>
            <person name="Strakova D."/>
            <person name="Galisteo C."/>
            <person name="Sanchez-Porro C."/>
            <person name="Ventosa A."/>
        </authorList>
    </citation>
    <scope>NUCLEOTIDE SEQUENCE [LARGE SCALE GENOMIC DNA]</scope>
    <source>
        <strain evidence="1 2">JCM 15760</strain>
    </source>
</reference>
<name>A0ABU2F7D8_HALAR</name>
<dbReference type="EMBL" id="JAMQCP010000006">
    <property type="protein sequence ID" value="MDS0255956.1"/>
    <property type="molecule type" value="Genomic_DNA"/>
</dbReference>